<comment type="caution">
    <text evidence="1">The sequence shown here is derived from an EMBL/GenBank/DDBJ whole genome shotgun (WGS) entry which is preliminary data.</text>
</comment>
<dbReference type="PANTHER" id="PTHR47859:SF1">
    <property type="entry name" value="PENTATRICOPEPTIDE REPEAT-CONTAINING PROTEIN"/>
    <property type="match status" value="1"/>
</dbReference>
<gene>
    <name evidence="1" type="ORF">B296_00025362</name>
</gene>
<organism evidence="1 2">
    <name type="scientific">Ensete ventricosum</name>
    <name type="common">Abyssinian banana</name>
    <name type="synonym">Musa ensete</name>
    <dbReference type="NCBI Taxonomy" id="4639"/>
    <lineage>
        <taxon>Eukaryota</taxon>
        <taxon>Viridiplantae</taxon>
        <taxon>Streptophyta</taxon>
        <taxon>Embryophyta</taxon>
        <taxon>Tracheophyta</taxon>
        <taxon>Spermatophyta</taxon>
        <taxon>Magnoliopsida</taxon>
        <taxon>Liliopsida</taxon>
        <taxon>Zingiberales</taxon>
        <taxon>Musaceae</taxon>
        <taxon>Ensete</taxon>
    </lineage>
</organism>
<dbReference type="Proteomes" id="UP000287651">
    <property type="component" value="Unassembled WGS sequence"/>
</dbReference>
<dbReference type="Gene3D" id="1.25.40.10">
    <property type="entry name" value="Tetratricopeptide repeat domain"/>
    <property type="match status" value="1"/>
</dbReference>
<evidence type="ECO:0008006" key="3">
    <source>
        <dbReference type="Google" id="ProtNLM"/>
    </source>
</evidence>
<proteinExistence type="predicted"/>
<dbReference type="AlphaFoldDB" id="A0A427AT77"/>
<sequence>MFLFKSVTFSSYYPSEYFSMYGRLALFLIYSSKSAVRSRSNFVKMMQARNIKPYGNTFAVLSVGCSRTLELDMAESFSDKISDKLPKNIHTFNTLLAACGFMVPIIGPSI</sequence>
<name>A0A427AT77_ENSVE</name>
<protein>
    <recommendedName>
        <fullName evidence="3">Pentatricopeptide repeat-containing protein</fullName>
    </recommendedName>
</protein>
<evidence type="ECO:0000313" key="2">
    <source>
        <dbReference type="Proteomes" id="UP000287651"/>
    </source>
</evidence>
<dbReference type="InterPro" id="IPR011990">
    <property type="entry name" value="TPR-like_helical_dom_sf"/>
</dbReference>
<dbReference type="EMBL" id="AMZH03001393">
    <property type="protein sequence ID" value="RRT79469.1"/>
    <property type="molecule type" value="Genomic_DNA"/>
</dbReference>
<dbReference type="PANTHER" id="PTHR47859">
    <property type="entry name" value="PENTATRICOPEPTIDE REPEAT-CONTAINING PROTEIN"/>
    <property type="match status" value="1"/>
</dbReference>
<accession>A0A427AT77</accession>
<evidence type="ECO:0000313" key="1">
    <source>
        <dbReference type="EMBL" id="RRT79469.1"/>
    </source>
</evidence>
<reference evidence="1 2" key="1">
    <citation type="journal article" date="2014" name="Agronomy (Basel)">
        <title>A Draft Genome Sequence for Ensete ventricosum, the Drought-Tolerant Tree Against Hunger.</title>
        <authorList>
            <person name="Harrison J."/>
            <person name="Moore K.A."/>
            <person name="Paszkiewicz K."/>
            <person name="Jones T."/>
            <person name="Grant M."/>
            <person name="Ambacheew D."/>
            <person name="Muzemil S."/>
            <person name="Studholme D.J."/>
        </authorList>
    </citation>
    <scope>NUCLEOTIDE SEQUENCE [LARGE SCALE GENOMIC DNA]</scope>
</reference>